<dbReference type="PANTHER" id="PTHR11851">
    <property type="entry name" value="METALLOPROTEASE"/>
    <property type="match status" value="1"/>
</dbReference>
<proteinExistence type="inferred from homology"/>
<reference evidence="7" key="1">
    <citation type="submission" date="2017-06" db="EMBL/GenBank/DDBJ databases">
        <title>Genome analysis of Fimbriiglobus ruber SP5, the first member of the order Planctomycetales with confirmed chitinolytic capability.</title>
        <authorList>
            <person name="Ravin N.V."/>
            <person name="Rakitin A.L."/>
            <person name="Ivanova A.A."/>
            <person name="Beletsky A.V."/>
            <person name="Kulichevskaya I.S."/>
            <person name="Mardanov A.V."/>
            <person name="Dedysh S.N."/>
        </authorList>
    </citation>
    <scope>NUCLEOTIDE SEQUENCE [LARGE SCALE GENOMIC DNA]</scope>
    <source>
        <strain evidence="7">SP5</strain>
    </source>
</reference>
<protein>
    <submittedName>
        <fullName evidence="6">Zinc protease</fullName>
    </submittedName>
</protein>
<dbReference type="InterPro" id="IPR007863">
    <property type="entry name" value="Peptidase_M16_C"/>
</dbReference>
<dbReference type="EMBL" id="NIDE01000014">
    <property type="protein sequence ID" value="OWK37589.1"/>
    <property type="molecule type" value="Genomic_DNA"/>
</dbReference>
<evidence type="ECO:0000259" key="5">
    <source>
        <dbReference type="Pfam" id="PF05193"/>
    </source>
</evidence>
<keyword evidence="7" id="KW-1185">Reference proteome</keyword>
<dbReference type="RefSeq" id="WP_088257473.1">
    <property type="nucleotide sequence ID" value="NZ_NIDE01000014.1"/>
</dbReference>
<evidence type="ECO:0000256" key="3">
    <source>
        <dbReference type="SAM" id="SignalP"/>
    </source>
</evidence>
<dbReference type="InterPro" id="IPR050361">
    <property type="entry name" value="MPP/UQCRC_Complex"/>
</dbReference>
<dbReference type="InterPro" id="IPR011249">
    <property type="entry name" value="Metalloenz_LuxS/M16"/>
</dbReference>
<dbReference type="Proteomes" id="UP000214646">
    <property type="component" value="Unassembled WGS sequence"/>
</dbReference>
<feature type="signal peptide" evidence="3">
    <location>
        <begin position="1"/>
        <end position="19"/>
    </location>
</feature>
<keyword evidence="3" id="KW-0732">Signal</keyword>
<evidence type="ECO:0000256" key="1">
    <source>
        <dbReference type="ARBA" id="ARBA00007261"/>
    </source>
</evidence>
<dbReference type="SUPFAM" id="SSF63411">
    <property type="entry name" value="LuxS/MPP-like metallohydrolase"/>
    <property type="match status" value="4"/>
</dbReference>
<dbReference type="AlphaFoldDB" id="A0A225DK67"/>
<evidence type="ECO:0000313" key="7">
    <source>
        <dbReference type="Proteomes" id="UP000214646"/>
    </source>
</evidence>
<dbReference type="PANTHER" id="PTHR11851:SF49">
    <property type="entry name" value="MITOCHONDRIAL-PROCESSING PEPTIDASE SUBUNIT ALPHA"/>
    <property type="match status" value="1"/>
</dbReference>
<comment type="caution">
    <text evidence="6">The sequence shown here is derived from an EMBL/GenBank/DDBJ whole genome shotgun (WGS) entry which is preliminary data.</text>
</comment>
<feature type="chain" id="PRO_5012827288" evidence="3">
    <location>
        <begin position="20"/>
        <end position="932"/>
    </location>
</feature>
<sequence length="932" mass="102637">MRTLLAFILVGTLGAFAPAADAPKARGPALPEGVTRGITVEGLTEYKLNNGLRILLLPDASQPKVTVNCTIFVGSRHEGYGETGMAHLLEHMVFKGCPKFPDVPKALRDHGANFNGTTSLDRTNYYETMPANDENLEFGIELEADRLVNSFIAREELLKEFTVVRNEFEAGENSPENILSQRMIATAFEWHNYGKSTIGNRTDIERVPIDSLKAFYKKYYRPDNAMLFIAGSFDQAKALTLIAKYFGGIKNPADPLPVTYTEEPPQDGERLVTLRRVGKVGATGVVYHIPAATHPDYAAVEILTNVLADEPGGRAYQSLVEAKLASSVSGSSYALHDPGILEIVAQTEPAKTEDARVALVDTLENLTKKPVTAEEVERARRQLLKARERLLANSQRFAINLSEWAACGDWRLFFLHRDRIEKVTPTDVNRVASEYLVRSNRTVGVYIPTAKPERAAVPAAPSASTLVEGYKGRTAVVAGEAFDPTPENVEQRVKRGVVGEGIQFAVLAKKTRGETVNLRLNLRVGNEDSLKGRNAPFDFLGPLMLRGTKDKTRQQIQDDFDKLNATVSISTDGDRNIGVIEVGVQTKRANLSAVLALLGEVLRQPSFPQAEFDILKRESIDQLEKQKTEPQLLAVNALQRKMSQYPKDDVRYVPTLDEATVRLKAATREDVISLYDQQVGSGAGELSIVGDFEPDEALKVVDGILKGWTAKTPYKRIEKAVKPVNGSVEKINTPDKANAIYLAGTTFDLTDTDPEYAPLVVGNYMLGAAPLASRLSNRVRGKEGLSYGVGSQVGVPSLDKAGRFLIFAITNPKNIDKVDEAVGEEIEKFLKEGVSASELEETKKAYLATQRQQRANDTTLASQLAASLYAKRTFQYYASLEKQIELLQPGDVKGAFDKLISRKRLVIVEAGDFQKKPDEKKPNEKKPDEKKK</sequence>
<feature type="domain" description="Peptidase M16 N-terminal" evidence="4">
    <location>
        <begin position="54"/>
        <end position="199"/>
    </location>
</feature>
<organism evidence="6 7">
    <name type="scientific">Fimbriiglobus ruber</name>
    <dbReference type="NCBI Taxonomy" id="1908690"/>
    <lineage>
        <taxon>Bacteria</taxon>
        <taxon>Pseudomonadati</taxon>
        <taxon>Planctomycetota</taxon>
        <taxon>Planctomycetia</taxon>
        <taxon>Gemmatales</taxon>
        <taxon>Gemmataceae</taxon>
        <taxon>Fimbriiglobus</taxon>
    </lineage>
</organism>
<feature type="region of interest" description="Disordered" evidence="2">
    <location>
        <begin position="912"/>
        <end position="932"/>
    </location>
</feature>
<dbReference type="InterPro" id="IPR011765">
    <property type="entry name" value="Pept_M16_N"/>
</dbReference>
<name>A0A225DK67_9BACT</name>
<feature type="domain" description="Peptidase M16 C-terminal" evidence="5">
    <location>
        <begin position="666"/>
        <end position="845"/>
    </location>
</feature>
<dbReference type="GO" id="GO:0046872">
    <property type="term" value="F:metal ion binding"/>
    <property type="evidence" value="ECO:0007669"/>
    <property type="project" value="InterPro"/>
</dbReference>
<dbReference type="OrthoDB" id="9811314at2"/>
<dbReference type="GO" id="GO:0006508">
    <property type="term" value="P:proteolysis"/>
    <property type="evidence" value="ECO:0007669"/>
    <property type="project" value="UniProtKB-KW"/>
</dbReference>
<dbReference type="Pfam" id="PF00675">
    <property type="entry name" value="Peptidase_M16"/>
    <property type="match status" value="1"/>
</dbReference>
<accession>A0A225DK67</accession>
<feature type="domain" description="Peptidase M16 C-terminal" evidence="5">
    <location>
        <begin position="209"/>
        <end position="383"/>
    </location>
</feature>
<gene>
    <name evidence="6" type="ORF">FRUB_06709</name>
</gene>
<evidence type="ECO:0000256" key="2">
    <source>
        <dbReference type="SAM" id="MobiDB-lite"/>
    </source>
</evidence>
<keyword evidence="6" id="KW-0645">Protease</keyword>
<keyword evidence="6" id="KW-0378">Hydrolase</keyword>
<dbReference type="GO" id="GO:0008233">
    <property type="term" value="F:peptidase activity"/>
    <property type="evidence" value="ECO:0007669"/>
    <property type="project" value="UniProtKB-KW"/>
</dbReference>
<dbReference type="Pfam" id="PF05193">
    <property type="entry name" value="Peptidase_M16_C"/>
    <property type="match status" value="2"/>
</dbReference>
<evidence type="ECO:0000313" key="6">
    <source>
        <dbReference type="EMBL" id="OWK37589.1"/>
    </source>
</evidence>
<evidence type="ECO:0000259" key="4">
    <source>
        <dbReference type="Pfam" id="PF00675"/>
    </source>
</evidence>
<dbReference type="Gene3D" id="3.30.830.10">
    <property type="entry name" value="Metalloenzyme, LuxS/M16 peptidase-like"/>
    <property type="match status" value="4"/>
</dbReference>
<comment type="similarity">
    <text evidence="1">Belongs to the peptidase M16 family.</text>
</comment>